<dbReference type="STRING" id="64969.SAMN02745127_00981"/>
<keyword evidence="3 6" id="KW-0067">ATP-binding</keyword>
<keyword evidence="2" id="KW-0547">Nucleotide-binding</keyword>
<evidence type="ECO:0000259" key="5">
    <source>
        <dbReference type="PROSITE" id="PS50893"/>
    </source>
</evidence>
<protein>
    <submittedName>
        <fullName evidence="6">Lipoprotein ABC transporter ATP-binding protein LolD</fullName>
    </submittedName>
</protein>
<dbReference type="GO" id="GO:0089705">
    <property type="term" value="P:protein localization to outer membrane"/>
    <property type="evidence" value="ECO:0007669"/>
    <property type="project" value="TreeGrafter"/>
</dbReference>
<dbReference type="InterPro" id="IPR003593">
    <property type="entry name" value="AAA+_ATPase"/>
</dbReference>
<dbReference type="Gene3D" id="3.40.50.300">
    <property type="entry name" value="P-loop containing nucleotide triphosphate hydrolases"/>
    <property type="match status" value="1"/>
</dbReference>
<dbReference type="RefSeq" id="WP_078744613.1">
    <property type="nucleotide sequence ID" value="NZ_FUXG01000005.1"/>
</dbReference>
<dbReference type="SMART" id="SM00382">
    <property type="entry name" value="AAA"/>
    <property type="match status" value="1"/>
</dbReference>
<proteinExistence type="inferred from homology"/>
<dbReference type="OrthoDB" id="9802264at2"/>
<dbReference type="Pfam" id="PF00005">
    <property type="entry name" value="ABC_tran"/>
    <property type="match status" value="1"/>
</dbReference>
<dbReference type="GO" id="GO:1902495">
    <property type="term" value="C:transmembrane transporter complex"/>
    <property type="evidence" value="ECO:0007669"/>
    <property type="project" value="UniProtKB-ARBA"/>
</dbReference>
<evidence type="ECO:0000256" key="2">
    <source>
        <dbReference type="ARBA" id="ARBA00022741"/>
    </source>
</evidence>
<sequence length="241" mass="26913">MLQLLQIQKSYWQGEIEYPALKGINLDVNQGEMVALCGPSGSGKSTLLNICGLLDHQFEGEIRLAGTKVEKDPKQRMLLRRQQLGFVFQRFNLIPVMTVFENIAYPLTLNGVHPTQIKRRVSELLEAVGLAAFAQHRPDRLSGGQQQRVALARALVHEPLLVIADEPTASLDSKTAQQVVGLMRTIGAQQNTTFIIASHDERMTQHCDRIIHLQDGVLQAERDLCDSVLGENMNKQKVLSR</sequence>
<dbReference type="InterPro" id="IPR027417">
    <property type="entry name" value="P-loop_NTPase"/>
</dbReference>
<dbReference type="GO" id="GO:0044874">
    <property type="term" value="P:lipoprotein localization to outer membrane"/>
    <property type="evidence" value="ECO:0007669"/>
    <property type="project" value="TreeGrafter"/>
</dbReference>
<dbReference type="GO" id="GO:0005886">
    <property type="term" value="C:plasma membrane"/>
    <property type="evidence" value="ECO:0007669"/>
    <property type="project" value="TreeGrafter"/>
</dbReference>
<keyword evidence="1" id="KW-0813">Transport</keyword>
<dbReference type="PROSITE" id="PS50893">
    <property type="entry name" value="ABC_TRANSPORTER_2"/>
    <property type="match status" value="1"/>
</dbReference>
<dbReference type="InterPro" id="IPR017871">
    <property type="entry name" value="ABC_transporter-like_CS"/>
</dbReference>
<gene>
    <name evidence="6" type="ORF">BTE48_06350</name>
</gene>
<dbReference type="PANTHER" id="PTHR24220:SF689">
    <property type="entry name" value="LIPOPROTEIN-RELEASING SYSTEM ATP-BINDING PROTEIN LOLD"/>
    <property type="match status" value="1"/>
</dbReference>
<dbReference type="EMBL" id="MTSM01000006">
    <property type="protein sequence ID" value="OPX55818.1"/>
    <property type="molecule type" value="Genomic_DNA"/>
</dbReference>
<dbReference type="InterPro" id="IPR017911">
    <property type="entry name" value="MacB-like_ATP-bd"/>
</dbReference>
<dbReference type="GO" id="GO:0022857">
    <property type="term" value="F:transmembrane transporter activity"/>
    <property type="evidence" value="ECO:0007669"/>
    <property type="project" value="TreeGrafter"/>
</dbReference>
<dbReference type="GO" id="GO:0016887">
    <property type="term" value="F:ATP hydrolysis activity"/>
    <property type="evidence" value="ECO:0007669"/>
    <property type="project" value="InterPro"/>
</dbReference>
<evidence type="ECO:0000256" key="3">
    <source>
        <dbReference type="ARBA" id="ARBA00022840"/>
    </source>
</evidence>
<keyword evidence="6" id="KW-0449">Lipoprotein</keyword>
<evidence type="ECO:0000256" key="1">
    <source>
        <dbReference type="ARBA" id="ARBA00022448"/>
    </source>
</evidence>
<evidence type="ECO:0000313" key="6">
    <source>
        <dbReference type="EMBL" id="OPX55818.1"/>
    </source>
</evidence>
<keyword evidence="7" id="KW-1185">Reference proteome</keyword>
<dbReference type="AlphaFoldDB" id="A0A1T4N3K2"/>
<reference evidence="6 7" key="1">
    <citation type="submission" date="2017-01" db="EMBL/GenBank/DDBJ databases">
        <title>Genome Sequencing of a Marine Spirillum, Oceanospirillum multiglobuliferum ATCC 33336, from Japan.</title>
        <authorList>
            <person name="Carney J.G."/>
            <person name="Trachtenberg A.M."/>
            <person name="Rheaume B.A."/>
            <person name="Linnane J.D."/>
            <person name="Pitts N.L."/>
            <person name="Mykles D.L."/>
            <person name="Maclea K.S."/>
        </authorList>
    </citation>
    <scope>NUCLEOTIDE SEQUENCE [LARGE SCALE GENOMIC DNA]</scope>
    <source>
        <strain evidence="6 7">ATCC 33336</strain>
    </source>
</reference>
<organism evidence="6 7">
    <name type="scientific">Oceanospirillum multiglobuliferum</name>
    <dbReference type="NCBI Taxonomy" id="64969"/>
    <lineage>
        <taxon>Bacteria</taxon>
        <taxon>Pseudomonadati</taxon>
        <taxon>Pseudomonadota</taxon>
        <taxon>Gammaproteobacteria</taxon>
        <taxon>Oceanospirillales</taxon>
        <taxon>Oceanospirillaceae</taxon>
        <taxon>Oceanospirillum</taxon>
    </lineage>
</organism>
<dbReference type="InterPro" id="IPR015854">
    <property type="entry name" value="ABC_transpr_LolD-like"/>
</dbReference>
<feature type="domain" description="ABC transporter" evidence="5">
    <location>
        <begin position="2"/>
        <end position="240"/>
    </location>
</feature>
<dbReference type="GO" id="GO:0005524">
    <property type="term" value="F:ATP binding"/>
    <property type="evidence" value="ECO:0007669"/>
    <property type="project" value="UniProtKB-KW"/>
</dbReference>
<accession>A0A1T4N3K2</accession>
<dbReference type="Proteomes" id="UP000191418">
    <property type="component" value="Unassembled WGS sequence"/>
</dbReference>
<dbReference type="PANTHER" id="PTHR24220">
    <property type="entry name" value="IMPORT ATP-BINDING PROTEIN"/>
    <property type="match status" value="1"/>
</dbReference>
<dbReference type="InterPro" id="IPR003439">
    <property type="entry name" value="ABC_transporter-like_ATP-bd"/>
</dbReference>
<evidence type="ECO:0000313" key="7">
    <source>
        <dbReference type="Proteomes" id="UP000191418"/>
    </source>
</evidence>
<dbReference type="PROSITE" id="PS00211">
    <property type="entry name" value="ABC_TRANSPORTER_1"/>
    <property type="match status" value="1"/>
</dbReference>
<dbReference type="SUPFAM" id="SSF52540">
    <property type="entry name" value="P-loop containing nucleoside triphosphate hydrolases"/>
    <property type="match status" value="1"/>
</dbReference>
<evidence type="ECO:0000256" key="4">
    <source>
        <dbReference type="ARBA" id="ARBA00038388"/>
    </source>
</evidence>
<comment type="caution">
    <text evidence="6">The sequence shown here is derived from an EMBL/GenBank/DDBJ whole genome shotgun (WGS) entry which is preliminary data.</text>
</comment>
<dbReference type="FunFam" id="3.40.50.300:FF:000032">
    <property type="entry name" value="Export ABC transporter ATP-binding protein"/>
    <property type="match status" value="1"/>
</dbReference>
<name>A0A1T4N3K2_9GAMM</name>
<dbReference type="CDD" id="cd03255">
    <property type="entry name" value="ABC_MJ0796_LolCDE_FtsE"/>
    <property type="match status" value="1"/>
</dbReference>
<comment type="similarity">
    <text evidence="4">Belongs to the ABC transporter superfamily. Macrolide exporter (TC 3.A.1.122) family.</text>
</comment>